<reference evidence="2 3" key="1">
    <citation type="submission" date="2016-10" db="EMBL/GenBank/DDBJ databases">
        <authorList>
            <person name="de Groot N.N."/>
        </authorList>
    </citation>
    <scope>NUCLEOTIDE SEQUENCE [LARGE SCALE GENOMIC DNA]</scope>
    <source>
        <strain evidence="2 3">CGMCC 1.6502</strain>
    </source>
</reference>
<feature type="transmembrane region" description="Helical" evidence="1">
    <location>
        <begin position="261"/>
        <end position="282"/>
    </location>
</feature>
<keyword evidence="1" id="KW-1133">Transmembrane helix</keyword>
<accession>A0A1G8VRI3</accession>
<organism evidence="2 3">
    <name type="scientific">Sediminibacillus albus</name>
    <dbReference type="NCBI Taxonomy" id="407036"/>
    <lineage>
        <taxon>Bacteria</taxon>
        <taxon>Bacillati</taxon>
        <taxon>Bacillota</taxon>
        <taxon>Bacilli</taxon>
        <taxon>Bacillales</taxon>
        <taxon>Bacillaceae</taxon>
        <taxon>Sediminibacillus</taxon>
    </lineage>
</organism>
<keyword evidence="3" id="KW-1185">Reference proteome</keyword>
<feature type="transmembrane region" description="Helical" evidence="1">
    <location>
        <begin position="83"/>
        <end position="104"/>
    </location>
</feature>
<gene>
    <name evidence="2" type="ORF">SAMN05216243_0304</name>
</gene>
<evidence type="ECO:0000256" key="1">
    <source>
        <dbReference type="SAM" id="Phobius"/>
    </source>
</evidence>
<dbReference type="PANTHER" id="PTHR38457">
    <property type="entry name" value="REGULATOR ABRB-RELATED"/>
    <property type="match status" value="1"/>
</dbReference>
<evidence type="ECO:0008006" key="4">
    <source>
        <dbReference type="Google" id="ProtNLM"/>
    </source>
</evidence>
<dbReference type="PIRSF" id="PIRSF038991">
    <property type="entry name" value="Protein_AbrB"/>
    <property type="match status" value="1"/>
</dbReference>
<dbReference type="STRING" id="407036.SAMN05216243_0304"/>
<dbReference type="InterPro" id="IPR017516">
    <property type="entry name" value="AbrB_dup"/>
</dbReference>
<feature type="transmembrane region" description="Helical" evidence="1">
    <location>
        <begin position="324"/>
        <end position="342"/>
    </location>
</feature>
<dbReference type="PANTHER" id="PTHR38457:SF1">
    <property type="entry name" value="REGULATOR ABRB-RELATED"/>
    <property type="match status" value="1"/>
</dbReference>
<evidence type="ECO:0000313" key="2">
    <source>
        <dbReference type="EMBL" id="SDJ68666.1"/>
    </source>
</evidence>
<dbReference type="EMBL" id="FNFL01000001">
    <property type="protein sequence ID" value="SDJ68666.1"/>
    <property type="molecule type" value="Genomic_DNA"/>
</dbReference>
<feature type="transmembrane region" description="Helical" evidence="1">
    <location>
        <begin position="207"/>
        <end position="225"/>
    </location>
</feature>
<dbReference type="Proteomes" id="UP000198694">
    <property type="component" value="Unassembled WGS sequence"/>
</dbReference>
<name>A0A1G8VRI3_9BACI</name>
<evidence type="ECO:0000313" key="3">
    <source>
        <dbReference type="Proteomes" id="UP000198694"/>
    </source>
</evidence>
<keyword evidence="1" id="KW-0472">Membrane</keyword>
<sequence>MFHVGHLLFTYLVGLLGGLLFLWLHLPLAWILGPLSLLLIYKTLPKTSTRASLRLRKVSFAILGIQIGSTFTSSTLTAVTPYILLYTGLTLLLIAISLFNAYLVTKWIPIDVTTSLLGSIPGGLSAVLALSDSFNGNTVLVTIFQTIRLIAVLFLIPFSATHLFYENVNTVQESSGQQMASGSLWTLLIYIAVFLLALLLQNKVPAALVLIPMLVIAVLKINGIPLWELPVAIYLFAQLTIGVYLGNSIEMKDLWKAGKYCIYYLLLAIVLIAISFLFGYIFSMFTNLNLATAVLSLAPGGLIEMALTAQSVNGDPSIVSSLQMIRLLTIVMLLPFFLKWLLKRIQSK</sequence>
<feature type="transmembrane region" description="Helical" evidence="1">
    <location>
        <begin position="139"/>
        <end position="160"/>
    </location>
</feature>
<proteinExistence type="predicted"/>
<dbReference type="AlphaFoldDB" id="A0A1G8VRI3"/>
<protein>
    <recommendedName>
        <fullName evidence="4">Membrane protein AbrB duplication</fullName>
    </recommendedName>
</protein>
<feature type="transmembrane region" description="Helical" evidence="1">
    <location>
        <begin position="180"/>
        <end position="200"/>
    </location>
</feature>
<dbReference type="NCBIfam" id="TIGR03082">
    <property type="entry name" value="Gneg_AbrB_dup"/>
    <property type="match status" value="2"/>
</dbReference>
<keyword evidence="1" id="KW-0812">Transmembrane</keyword>
<dbReference type="GO" id="GO:0016020">
    <property type="term" value="C:membrane"/>
    <property type="evidence" value="ECO:0007669"/>
    <property type="project" value="InterPro"/>
</dbReference>
<dbReference type="RefSeq" id="WP_245690029.1">
    <property type="nucleotide sequence ID" value="NZ_FNFL01000001.1"/>
</dbReference>
<feature type="transmembrane region" description="Helical" evidence="1">
    <location>
        <begin position="231"/>
        <end position="249"/>
    </location>
</feature>
<dbReference type="GO" id="GO:0010468">
    <property type="term" value="P:regulation of gene expression"/>
    <property type="evidence" value="ECO:0007669"/>
    <property type="project" value="InterPro"/>
</dbReference>
<dbReference type="Pfam" id="PF05145">
    <property type="entry name" value="AbrB"/>
    <property type="match status" value="1"/>
</dbReference>
<dbReference type="InterPro" id="IPR007820">
    <property type="entry name" value="AbrB_fam"/>
</dbReference>